<evidence type="ECO:0000313" key="1">
    <source>
        <dbReference type="EMBL" id="PVU94231.1"/>
    </source>
</evidence>
<keyword evidence="2" id="KW-1185">Reference proteome</keyword>
<dbReference type="EMBL" id="MBFR01000098">
    <property type="protein sequence ID" value="PVU94231.1"/>
    <property type="molecule type" value="Genomic_DNA"/>
</dbReference>
<name>A0A2T9YPL2_9FUNG</name>
<sequence>MFLRQYDFDVVAIKGNKNSADYLSRWNTKKLERNESNKVDICNIDLIVYNKIVDYMNTLNIQKNKLYKKSAKDQNKKKVLNETNAIKTIKEIHNETHEIKQHLEQKDCKICRQYGNNINKNSKLIPIIARRPFEILGLNAVGLIQPISKNGSRYIITTVDYFTK</sequence>
<dbReference type="AlphaFoldDB" id="A0A2T9YPL2"/>
<dbReference type="Proteomes" id="UP000245383">
    <property type="component" value="Unassembled WGS sequence"/>
</dbReference>
<dbReference type="STRING" id="133385.A0A2T9YPL2"/>
<reference evidence="1 2" key="1">
    <citation type="journal article" date="2018" name="MBio">
        <title>Comparative Genomics Reveals the Core Gene Toolbox for the Fungus-Insect Symbiosis.</title>
        <authorList>
            <person name="Wang Y."/>
            <person name="Stata M."/>
            <person name="Wang W."/>
            <person name="Stajich J.E."/>
            <person name="White M.M."/>
            <person name="Moncalvo J.M."/>
        </authorList>
    </citation>
    <scope>NUCLEOTIDE SEQUENCE [LARGE SCALE GENOMIC DNA]</scope>
    <source>
        <strain evidence="1 2">SWE-8-4</strain>
    </source>
</reference>
<protein>
    <recommendedName>
        <fullName evidence="3">Integrase catalytic domain-containing protein</fullName>
    </recommendedName>
</protein>
<evidence type="ECO:0000313" key="2">
    <source>
        <dbReference type="Proteomes" id="UP000245383"/>
    </source>
</evidence>
<organism evidence="1 2">
    <name type="scientific">Smittium simulii</name>
    <dbReference type="NCBI Taxonomy" id="133385"/>
    <lineage>
        <taxon>Eukaryota</taxon>
        <taxon>Fungi</taxon>
        <taxon>Fungi incertae sedis</taxon>
        <taxon>Zoopagomycota</taxon>
        <taxon>Kickxellomycotina</taxon>
        <taxon>Harpellomycetes</taxon>
        <taxon>Harpellales</taxon>
        <taxon>Legeriomycetaceae</taxon>
        <taxon>Smittium</taxon>
    </lineage>
</organism>
<evidence type="ECO:0008006" key="3">
    <source>
        <dbReference type="Google" id="ProtNLM"/>
    </source>
</evidence>
<proteinExistence type="predicted"/>
<gene>
    <name evidence="1" type="ORF">BB561_002707</name>
</gene>
<comment type="caution">
    <text evidence="1">The sequence shown here is derived from an EMBL/GenBank/DDBJ whole genome shotgun (WGS) entry which is preliminary data.</text>
</comment>
<accession>A0A2T9YPL2</accession>
<dbReference type="OrthoDB" id="5592268at2759"/>